<keyword evidence="6" id="KW-0564">Palmitate</keyword>
<keyword evidence="7" id="KW-0449">Lipoprotein</keyword>
<dbReference type="InterPro" id="IPR057336">
    <property type="entry name" value="GerAC_N"/>
</dbReference>
<dbReference type="AlphaFoldDB" id="A0A4Q9DXK4"/>
<dbReference type="PROSITE" id="PS51257">
    <property type="entry name" value="PROKAR_LIPOPROTEIN"/>
    <property type="match status" value="1"/>
</dbReference>
<dbReference type="GO" id="GO:0016020">
    <property type="term" value="C:membrane"/>
    <property type="evidence" value="ECO:0007669"/>
    <property type="project" value="UniProtKB-SubCell"/>
</dbReference>
<accession>A0A4Q9DXK4</accession>
<evidence type="ECO:0000256" key="1">
    <source>
        <dbReference type="ARBA" id="ARBA00004635"/>
    </source>
</evidence>
<evidence type="ECO:0000256" key="3">
    <source>
        <dbReference type="ARBA" id="ARBA00022544"/>
    </source>
</evidence>
<dbReference type="EMBL" id="SIRE01000004">
    <property type="protein sequence ID" value="TBL80583.1"/>
    <property type="molecule type" value="Genomic_DNA"/>
</dbReference>
<dbReference type="OrthoDB" id="2380468at2"/>
<dbReference type="PANTHER" id="PTHR35789:SF1">
    <property type="entry name" value="SPORE GERMINATION PROTEIN B3"/>
    <property type="match status" value="1"/>
</dbReference>
<evidence type="ECO:0000313" key="11">
    <source>
        <dbReference type="Proteomes" id="UP000293142"/>
    </source>
</evidence>
<dbReference type="Pfam" id="PF25198">
    <property type="entry name" value="Spore_GerAC_N"/>
    <property type="match status" value="1"/>
</dbReference>
<comment type="similarity">
    <text evidence="2">Belongs to the GerABKC lipoprotein family.</text>
</comment>
<organism evidence="10 11">
    <name type="scientific">Paenibacillus thalictri</name>
    <dbReference type="NCBI Taxonomy" id="2527873"/>
    <lineage>
        <taxon>Bacteria</taxon>
        <taxon>Bacillati</taxon>
        <taxon>Bacillota</taxon>
        <taxon>Bacilli</taxon>
        <taxon>Bacillales</taxon>
        <taxon>Paenibacillaceae</taxon>
        <taxon>Paenibacillus</taxon>
    </lineage>
</organism>
<dbReference type="InterPro" id="IPR038501">
    <property type="entry name" value="Spore_GerAC_C_sf"/>
</dbReference>
<evidence type="ECO:0000256" key="4">
    <source>
        <dbReference type="ARBA" id="ARBA00022729"/>
    </source>
</evidence>
<evidence type="ECO:0000256" key="5">
    <source>
        <dbReference type="ARBA" id="ARBA00023136"/>
    </source>
</evidence>
<keyword evidence="5" id="KW-0472">Membrane</keyword>
<name>A0A4Q9DXK4_9BACL</name>
<evidence type="ECO:0000259" key="8">
    <source>
        <dbReference type="Pfam" id="PF05504"/>
    </source>
</evidence>
<dbReference type="RefSeq" id="WP_131012184.1">
    <property type="nucleotide sequence ID" value="NZ_SIRE01000004.1"/>
</dbReference>
<evidence type="ECO:0000313" key="10">
    <source>
        <dbReference type="EMBL" id="TBL80583.1"/>
    </source>
</evidence>
<evidence type="ECO:0000256" key="2">
    <source>
        <dbReference type="ARBA" id="ARBA00007886"/>
    </source>
</evidence>
<dbReference type="NCBIfam" id="TIGR02887">
    <property type="entry name" value="spore_ger_x_C"/>
    <property type="match status" value="1"/>
</dbReference>
<evidence type="ECO:0000256" key="7">
    <source>
        <dbReference type="ARBA" id="ARBA00023288"/>
    </source>
</evidence>
<keyword evidence="4" id="KW-0732">Signal</keyword>
<dbReference type="InterPro" id="IPR046953">
    <property type="entry name" value="Spore_GerAC-like_C"/>
</dbReference>
<gene>
    <name evidence="10" type="ORF">EYB31_04970</name>
</gene>
<dbReference type="PANTHER" id="PTHR35789">
    <property type="entry name" value="SPORE GERMINATION PROTEIN B3"/>
    <property type="match status" value="1"/>
</dbReference>
<reference evidence="10 11" key="1">
    <citation type="submission" date="2019-02" db="EMBL/GenBank/DDBJ databases">
        <title>Paenibacillus sp. nov., isolated from surface-sterilized tissue of Thalictrum simplex L.</title>
        <authorList>
            <person name="Tuo L."/>
        </authorList>
    </citation>
    <scope>NUCLEOTIDE SEQUENCE [LARGE SCALE GENOMIC DNA]</scope>
    <source>
        <strain evidence="10 11">N2SHLJ1</strain>
    </source>
</reference>
<protein>
    <submittedName>
        <fullName evidence="10">Ger(X)C family spore germination protein</fullName>
    </submittedName>
</protein>
<feature type="domain" description="Spore germination protein N-terminal" evidence="9">
    <location>
        <begin position="27"/>
        <end position="202"/>
    </location>
</feature>
<dbReference type="Proteomes" id="UP000293142">
    <property type="component" value="Unassembled WGS sequence"/>
</dbReference>
<dbReference type="Gene3D" id="3.30.300.210">
    <property type="entry name" value="Nutrient germinant receptor protein C, domain 3"/>
    <property type="match status" value="1"/>
</dbReference>
<evidence type="ECO:0000259" key="9">
    <source>
        <dbReference type="Pfam" id="PF25198"/>
    </source>
</evidence>
<comment type="caution">
    <text evidence="10">The sequence shown here is derived from an EMBL/GenBank/DDBJ whole genome shotgun (WGS) entry which is preliminary data.</text>
</comment>
<proteinExistence type="inferred from homology"/>
<dbReference type="InterPro" id="IPR008844">
    <property type="entry name" value="Spore_GerAC-like"/>
</dbReference>
<evidence type="ECO:0000256" key="6">
    <source>
        <dbReference type="ARBA" id="ARBA00023139"/>
    </source>
</evidence>
<keyword evidence="11" id="KW-1185">Reference proteome</keyword>
<feature type="domain" description="Spore germination GerAC-like C-terminal" evidence="8">
    <location>
        <begin position="220"/>
        <end position="355"/>
    </location>
</feature>
<keyword evidence="3" id="KW-0309">Germination</keyword>
<sequence length="391" mass="44468">MKLKAIKRVLNIALLGGMVLLFTGCWDAEEVQRLNYIIGMGVDYEDNKFIIYGQMVNFSSIAKQEQQNATVKNWVGRGKGTTVLAAFSDLIASGQGTMFLGHIHYLILSENVLKEQMLEKVFDFTNRNKETRYTKWFYGTKDSMFDILSTKSFFDRSSLDSILGNPEQNYAQLSNLKPYYVNEVVAAMLEPSSTVTIPSVEITKETWMEQRKPADILKKSGGFIFNGTQYLGWMKMSDIMQGRWMQAAYEASPLTLRSGNGIIATLEVKNASHKIEIVDRSSAVPRFKIKLKATGTLMELAEEKPLEELQRLAEQTIRKEIQEYYKKGLAMHADLLHLGQTLYIQNPSKWRSINVNGQYPLTPDSLEGVEVHLIINHAQKYKSPQLSDTYK</sequence>
<dbReference type="GO" id="GO:0009847">
    <property type="term" value="P:spore germination"/>
    <property type="evidence" value="ECO:0007669"/>
    <property type="project" value="InterPro"/>
</dbReference>
<comment type="subcellular location">
    <subcellularLocation>
        <location evidence="1">Membrane</location>
        <topology evidence="1">Lipid-anchor</topology>
    </subcellularLocation>
</comment>
<dbReference type="Pfam" id="PF05504">
    <property type="entry name" value="Spore_GerAC"/>
    <property type="match status" value="1"/>
</dbReference>